<organism evidence="2 3">
    <name type="scientific">Actinomadura rayongensis</name>
    <dbReference type="NCBI Taxonomy" id="1429076"/>
    <lineage>
        <taxon>Bacteria</taxon>
        <taxon>Bacillati</taxon>
        <taxon>Actinomycetota</taxon>
        <taxon>Actinomycetes</taxon>
        <taxon>Streptosporangiales</taxon>
        <taxon>Thermomonosporaceae</taxon>
        <taxon>Actinomadura</taxon>
    </lineage>
</organism>
<dbReference type="OrthoDB" id="9810247at2"/>
<dbReference type="InterPro" id="IPR013216">
    <property type="entry name" value="Methyltransf_11"/>
</dbReference>
<dbReference type="Pfam" id="PF08241">
    <property type="entry name" value="Methyltransf_11"/>
    <property type="match status" value="1"/>
</dbReference>
<reference evidence="2 3" key="1">
    <citation type="submission" date="2019-12" db="EMBL/GenBank/DDBJ databases">
        <title>Nocardia macrotermitis sp. nov. and Nocardia aurantia sp. nov., isolated from the gut of the fungus growing-termite Macrotermes natalensis.</title>
        <authorList>
            <person name="Christine B."/>
            <person name="Rene B."/>
        </authorList>
    </citation>
    <scope>NUCLEOTIDE SEQUENCE [LARGE SCALE GENOMIC DNA]</scope>
    <source>
        <strain evidence="2 3">DSM 102126</strain>
    </source>
</reference>
<dbReference type="Proteomes" id="UP000431901">
    <property type="component" value="Unassembled WGS sequence"/>
</dbReference>
<proteinExistence type="predicted"/>
<dbReference type="SUPFAM" id="SSF53335">
    <property type="entry name" value="S-adenosyl-L-methionine-dependent methyltransferases"/>
    <property type="match status" value="1"/>
</dbReference>
<dbReference type="RefSeq" id="WP_161100980.1">
    <property type="nucleotide sequence ID" value="NZ_JBHLYI010000002.1"/>
</dbReference>
<feature type="domain" description="Methyltransferase type 11" evidence="1">
    <location>
        <begin position="42"/>
        <end position="125"/>
    </location>
</feature>
<evidence type="ECO:0000313" key="2">
    <source>
        <dbReference type="EMBL" id="MXQ62728.1"/>
    </source>
</evidence>
<dbReference type="AlphaFoldDB" id="A0A6I4W0J2"/>
<dbReference type="InterPro" id="IPR029063">
    <property type="entry name" value="SAM-dependent_MTases_sf"/>
</dbReference>
<comment type="caution">
    <text evidence="2">The sequence shown here is derived from an EMBL/GenBank/DDBJ whole genome shotgun (WGS) entry which is preliminary data.</text>
</comment>
<name>A0A6I4W0J2_9ACTN</name>
<keyword evidence="3" id="KW-1185">Reference proteome</keyword>
<dbReference type="EMBL" id="WUTW01000001">
    <property type="protein sequence ID" value="MXQ62728.1"/>
    <property type="molecule type" value="Genomic_DNA"/>
</dbReference>
<evidence type="ECO:0000259" key="1">
    <source>
        <dbReference type="Pfam" id="PF08241"/>
    </source>
</evidence>
<gene>
    <name evidence="2" type="ORF">GQ466_01625</name>
</gene>
<dbReference type="GO" id="GO:0032259">
    <property type="term" value="P:methylation"/>
    <property type="evidence" value="ECO:0007669"/>
    <property type="project" value="UniProtKB-KW"/>
</dbReference>
<evidence type="ECO:0000313" key="3">
    <source>
        <dbReference type="Proteomes" id="UP000431901"/>
    </source>
</evidence>
<protein>
    <submittedName>
        <fullName evidence="2">Methyltransferase domain-containing protein</fullName>
    </submittedName>
</protein>
<dbReference type="GO" id="GO:0008168">
    <property type="term" value="F:methyltransferase activity"/>
    <property type="evidence" value="ECO:0007669"/>
    <property type="project" value="UniProtKB-KW"/>
</dbReference>
<sequence>MSTVEIQRVAAADDDHWWYRERRALLSREAGRLVAGRALHIGAARDARVLIDQGWETVVIGTSGADVDAARCDGVDARLGDPEALPLEDGEFGFASALDVLPTAVDDRAVVAELARVLRPGGVAFVTVPNDVGPRRPGPRVATRADGRWAPLDPANPLPRRYRRASLAELAEGAGLTIDRVRCWNVLLRPALRRHRARLLDGTTPDLSPRTNRALRTVSLVERRLPLGALRGDSFLVRLRKPM</sequence>
<accession>A0A6I4W0J2</accession>
<dbReference type="Gene3D" id="3.40.50.150">
    <property type="entry name" value="Vaccinia Virus protein VP39"/>
    <property type="match status" value="1"/>
</dbReference>
<keyword evidence="2" id="KW-0808">Transferase</keyword>
<keyword evidence="2" id="KW-0489">Methyltransferase</keyword>